<dbReference type="CDD" id="cd02257">
    <property type="entry name" value="Peptidase_C19"/>
    <property type="match status" value="1"/>
</dbReference>
<dbReference type="PROSITE" id="PS00973">
    <property type="entry name" value="USP_2"/>
    <property type="match status" value="1"/>
</dbReference>
<gene>
    <name evidence="3" type="ORF">R5R35_003322</name>
</gene>
<comment type="caution">
    <text evidence="3">The sequence shown here is derived from an EMBL/GenBank/DDBJ whole genome shotgun (WGS) entry which is preliminary data.</text>
</comment>
<dbReference type="GO" id="GO:0005634">
    <property type="term" value="C:nucleus"/>
    <property type="evidence" value="ECO:0007669"/>
    <property type="project" value="TreeGrafter"/>
</dbReference>
<dbReference type="Pfam" id="PF00443">
    <property type="entry name" value="UCH"/>
    <property type="match status" value="1"/>
</dbReference>
<dbReference type="EMBL" id="JAZDUA010000218">
    <property type="protein sequence ID" value="KAK7863837.1"/>
    <property type="molecule type" value="Genomic_DNA"/>
</dbReference>
<dbReference type="GO" id="GO:0004843">
    <property type="term" value="F:cysteine-type deubiquitinase activity"/>
    <property type="evidence" value="ECO:0007669"/>
    <property type="project" value="InterPro"/>
</dbReference>
<dbReference type="PROSITE" id="PS50235">
    <property type="entry name" value="USP_3"/>
    <property type="match status" value="1"/>
</dbReference>
<dbReference type="PANTHER" id="PTHR24006">
    <property type="entry name" value="UBIQUITIN CARBOXYL-TERMINAL HYDROLASE"/>
    <property type="match status" value="1"/>
</dbReference>
<name>A0AAN9VMN6_9ORTH</name>
<evidence type="ECO:0000313" key="4">
    <source>
        <dbReference type="Proteomes" id="UP001378592"/>
    </source>
</evidence>
<dbReference type="AlphaFoldDB" id="A0AAN9VMN6"/>
<dbReference type="InterPro" id="IPR050164">
    <property type="entry name" value="Peptidase_C19"/>
</dbReference>
<dbReference type="Proteomes" id="UP001378592">
    <property type="component" value="Unassembled WGS sequence"/>
</dbReference>
<protein>
    <recommendedName>
        <fullName evidence="2">USP domain-containing protein</fullName>
    </recommendedName>
</protein>
<feature type="domain" description="USP" evidence="2">
    <location>
        <begin position="91"/>
        <end position="468"/>
    </location>
</feature>
<evidence type="ECO:0000256" key="1">
    <source>
        <dbReference type="ARBA" id="ARBA00009085"/>
    </source>
</evidence>
<dbReference type="SUPFAM" id="SSF54001">
    <property type="entry name" value="Cysteine proteinases"/>
    <property type="match status" value="1"/>
</dbReference>
<accession>A0AAN9VMN6</accession>
<evidence type="ECO:0000313" key="3">
    <source>
        <dbReference type="EMBL" id="KAK7863837.1"/>
    </source>
</evidence>
<dbReference type="Gene3D" id="3.90.70.10">
    <property type="entry name" value="Cysteine proteinases"/>
    <property type="match status" value="1"/>
</dbReference>
<dbReference type="InterPro" id="IPR028889">
    <property type="entry name" value="USP"/>
</dbReference>
<evidence type="ECO:0000259" key="2">
    <source>
        <dbReference type="PROSITE" id="PS50235"/>
    </source>
</evidence>
<organism evidence="3 4">
    <name type="scientific">Gryllus longicercus</name>
    <dbReference type="NCBI Taxonomy" id="2509291"/>
    <lineage>
        <taxon>Eukaryota</taxon>
        <taxon>Metazoa</taxon>
        <taxon>Ecdysozoa</taxon>
        <taxon>Arthropoda</taxon>
        <taxon>Hexapoda</taxon>
        <taxon>Insecta</taxon>
        <taxon>Pterygota</taxon>
        <taxon>Neoptera</taxon>
        <taxon>Polyneoptera</taxon>
        <taxon>Orthoptera</taxon>
        <taxon>Ensifera</taxon>
        <taxon>Gryllidea</taxon>
        <taxon>Grylloidea</taxon>
        <taxon>Gryllidae</taxon>
        <taxon>Gryllinae</taxon>
        <taxon>Gryllus</taxon>
    </lineage>
</organism>
<dbReference type="InterPro" id="IPR001394">
    <property type="entry name" value="Peptidase_C19_UCH"/>
</dbReference>
<dbReference type="GO" id="GO:0016579">
    <property type="term" value="P:protein deubiquitination"/>
    <property type="evidence" value="ECO:0007669"/>
    <property type="project" value="InterPro"/>
</dbReference>
<dbReference type="InterPro" id="IPR038765">
    <property type="entry name" value="Papain-like_cys_pep_sf"/>
</dbReference>
<proteinExistence type="inferred from homology"/>
<reference evidence="3 4" key="1">
    <citation type="submission" date="2024-03" db="EMBL/GenBank/DDBJ databases">
        <title>The genome assembly and annotation of the cricket Gryllus longicercus Weissman &amp; Gray.</title>
        <authorList>
            <person name="Szrajer S."/>
            <person name="Gray D."/>
            <person name="Ylla G."/>
        </authorList>
    </citation>
    <scope>NUCLEOTIDE SEQUENCE [LARGE SCALE GENOMIC DNA]</scope>
    <source>
        <strain evidence="3">DAG 2021-001</strain>
        <tissue evidence="3">Whole body minus gut</tissue>
    </source>
</reference>
<sequence length="482" mass="55407">MAPFSPQALTPRKRQIEKSIEKADSIIRSGTLGINKRNFYGSIKRTRPRLSHDCQAKEQDDVKKVDVYDFDENGEALRESVFSRLIKPHEIGFPNPPGTNICWMNASLQIILGMRCVIDDLEYPGNGSPLSRNHLSSILQSFLDVLRQYRRGRLLPVHKNLSNLRAALSTLDSGFACEYQQDAPEFLIRLLDKFREDFYEMGKSENNNGETIPLKELSLNNCNGSFTQSCGNKRRVNPICDNLQFSMKENYCCTSCGMQSEKSQEHLALYVDVPVEKEACTSVKSALEQYMKTHIRELRCEKCEGAQCQVNTVFTQLPRYLLIQLKRYTYLEHLTQKITNLIAIPLELNVGNVVDSNVILPKPLPTDQEKENDINAENEVTEPTINKKHGYLEEEAENYDYKYCYRLTGILSHHGDNPNTGHYVADVFQSIPQRWYHYDDENVESVGEDEVLDESREKSGYLFVYTYRHLHEQLAFKPSDGF</sequence>
<keyword evidence="4" id="KW-1185">Reference proteome</keyword>
<dbReference type="InterPro" id="IPR018200">
    <property type="entry name" value="USP_CS"/>
</dbReference>
<comment type="similarity">
    <text evidence="1">Belongs to the peptidase C19 family.</text>
</comment>
<dbReference type="GO" id="GO:0005829">
    <property type="term" value="C:cytosol"/>
    <property type="evidence" value="ECO:0007669"/>
    <property type="project" value="TreeGrafter"/>
</dbReference>